<dbReference type="SMART" id="SM00387">
    <property type="entry name" value="HATPase_c"/>
    <property type="match status" value="1"/>
</dbReference>
<dbReference type="Pfam" id="PF00512">
    <property type="entry name" value="HisKA"/>
    <property type="match status" value="1"/>
</dbReference>
<feature type="transmembrane region" description="Helical" evidence="10">
    <location>
        <begin position="14"/>
        <end position="37"/>
    </location>
</feature>
<feature type="domain" description="Histidine kinase" evidence="11">
    <location>
        <begin position="250"/>
        <end position="456"/>
    </location>
</feature>
<dbReference type="InterPro" id="IPR013727">
    <property type="entry name" value="2CSK_N"/>
</dbReference>
<dbReference type="InterPro" id="IPR003660">
    <property type="entry name" value="HAMP_dom"/>
</dbReference>
<dbReference type="CDD" id="cd00082">
    <property type="entry name" value="HisKA"/>
    <property type="match status" value="1"/>
</dbReference>
<evidence type="ECO:0000256" key="10">
    <source>
        <dbReference type="SAM" id="Phobius"/>
    </source>
</evidence>
<evidence type="ECO:0000256" key="8">
    <source>
        <dbReference type="ARBA" id="ARBA00022989"/>
    </source>
</evidence>
<gene>
    <name evidence="13" type="ORF">N5A92_18660</name>
</gene>
<evidence type="ECO:0000256" key="9">
    <source>
        <dbReference type="ARBA" id="ARBA00023012"/>
    </source>
</evidence>
<name>A0ABT2LR72_9HYPH</name>
<keyword evidence="5" id="KW-0808">Transferase</keyword>
<keyword evidence="6 10" id="KW-0812">Transmembrane</keyword>
<evidence type="ECO:0000256" key="1">
    <source>
        <dbReference type="ARBA" id="ARBA00000085"/>
    </source>
</evidence>
<dbReference type="Pfam" id="PF08521">
    <property type="entry name" value="2CSK_N"/>
    <property type="match status" value="1"/>
</dbReference>
<keyword evidence="4" id="KW-0597">Phosphoprotein</keyword>
<dbReference type="GO" id="GO:0016301">
    <property type="term" value="F:kinase activity"/>
    <property type="evidence" value="ECO:0007669"/>
    <property type="project" value="UniProtKB-KW"/>
</dbReference>
<dbReference type="SUPFAM" id="SSF55874">
    <property type="entry name" value="ATPase domain of HSP90 chaperone/DNA topoisomerase II/histidine kinase"/>
    <property type="match status" value="1"/>
</dbReference>
<dbReference type="EMBL" id="JAOCZP010000006">
    <property type="protein sequence ID" value="MCT7377045.1"/>
    <property type="molecule type" value="Genomic_DNA"/>
</dbReference>
<keyword evidence="14" id="KW-1185">Reference proteome</keyword>
<keyword evidence="9" id="KW-0902">Two-component regulatory system</keyword>
<dbReference type="InterPro" id="IPR003594">
    <property type="entry name" value="HATPase_dom"/>
</dbReference>
<dbReference type="Gene3D" id="3.30.565.10">
    <property type="entry name" value="Histidine kinase-like ATPase, C-terminal domain"/>
    <property type="match status" value="1"/>
</dbReference>
<evidence type="ECO:0000259" key="11">
    <source>
        <dbReference type="PROSITE" id="PS50109"/>
    </source>
</evidence>
<sequence>MTALAADTARGQSIAFRLGVAMVLILVLVVLASVVAATRFGQAASDETFDRLLRGAALQIAERVSVTDGRVRVDLPVSAFELLSLARSDRVFYRVIGPDGHTMTGYEDLPLPPGNAGSDAIYDARYKDTAIRAVKLTRLLAERSMSGQVIIVVAQTTRERTGLAASIATNAVLIIAAAGVLLLFLALLVLRVALRPLARVERAILEREANDLSPIDVPAPEEVAVLVAAINRFMGRLESRIEAMQNFVADAAHQIRTPITALRAQAQLALEEKDPERLNRLHRRLYARSVGLGRLADQLLSHALIAHRADTAAREMIDLRRVALEAERETRAASAQAITVELPDEEVWVEGDPVSLREAVKNLLNNAAKHGGAPITILVERHDGWASIMVRDHGSGIPEALAARIGERFTSDGISPDSAGLGLSIVASVAATHGARLARRTGENGFAIGLEIPVTRP</sequence>
<dbReference type="InterPro" id="IPR005467">
    <property type="entry name" value="His_kinase_dom"/>
</dbReference>
<comment type="catalytic activity">
    <reaction evidence="1">
        <text>ATP + protein L-histidine = ADP + protein N-phospho-L-histidine.</text>
        <dbReference type="EC" id="2.7.13.3"/>
    </reaction>
</comment>
<keyword evidence="7 13" id="KW-0418">Kinase</keyword>
<evidence type="ECO:0000256" key="4">
    <source>
        <dbReference type="ARBA" id="ARBA00022553"/>
    </source>
</evidence>
<dbReference type="SMART" id="SM00304">
    <property type="entry name" value="HAMP"/>
    <property type="match status" value="1"/>
</dbReference>
<keyword evidence="10" id="KW-0472">Membrane</keyword>
<dbReference type="SUPFAM" id="SSF47384">
    <property type="entry name" value="Homodimeric domain of signal transducing histidine kinase"/>
    <property type="match status" value="1"/>
</dbReference>
<dbReference type="Gene3D" id="1.10.287.130">
    <property type="match status" value="1"/>
</dbReference>
<evidence type="ECO:0000256" key="6">
    <source>
        <dbReference type="ARBA" id="ARBA00022692"/>
    </source>
</evidence>
<dbReference type="Gene3D" id="6.10.340.10">
    <property type="match status" value="1"/>
</dbReference>
<dbReference type="InterPro" id="IPR050428">
    <property type="entry name" value="TCS_sensor_his_kinase"/>
</dbReference>
<dbReference type="RefSeq" id="WP_260905389.1">
    <property type="nucleotide sequence ID" value="NZ_JAOCZP010000006.1"/>
</dbReference>
<evidence type="ECO:0000256" key="3">
    <source>
        <dbReference type="ARBA" id="ARBA00012438"/>
    </source>
</evidence>
<proteinExistence type="predicted"/>
<feature type="domain" description="HAMP" evidence="12">
    <location>
        <begin position="191"/>
        <end position="242"/>
    </location>
</feature>
<evidence type="ECO:0000313" key="13">
    <source>
        <dbReference type="EMBL" id="MCT7377045.1"/>
    </source>
</evidence>
<comment type="subcellular location">
    <subcellularLocation>
        <location evidence="2">Membrane</location>
    </subcellularLocation>
</comment>
<dbReference type="SMART" id="SM00388">
    <property type="entry name" value="HisKA"/>
    <property type="match status" value="1"/>
</dbReference>
<evidence type="ECO:0000313" key="14">
    <source>
        <dbReference type="Proteomes" id="UP001320831"/>
    </source>
</evidence>
<dbReference type="PROSITE" id="PS50885">
    <property type="entry name" value="HAMP"/>
    <property type="match status" value="1"/>
</dbReference>
<comment type="caution">
    <text evidence="13">The sequence shown here is derived from an EMBL/GenBank/DDBJ whole genome shotgun (WGS) entry which is preliminary data.</text>
</comment>
<evidence type="ECO:0000256" key="5">
    <source>
        <dbReference type="ARBA" id="ARBA00022679"/>
    </source>
</evidence>
<reference evidence="13 14" key="1">
    <citation type="submission" date="2022-09" db="EMBL/GenBank/DDBJ databases">
        <title>Chelativorans salina sp. nov., a novel slightly halophilic bacterium isolated from a saline lake sediment enrichment.</title>
        <authorList>
            <person name="Gao L."/>
            <person name="Fang B.-Z."/>
            <person name="Li W.-J."/>
        </authorList>
    </citation>
    <scope>NUCLEOTIDE SEQUENCE [LARGE SCALE GENOMIC DNA]</scope>
    <source>
        <strain evidence="13 14">EGI FJ00035</strain>
    </source>
</reference>
<keyword evidence="8 10" id="KW-1133">Transmembrane helix</keyword>
<evidence type="ECO:0000256" key="7">
    <source>
        <dbReference type="ARBA" id="ARBA00022777"/>
    </source>
</evidence>
<dbReference type="PANTHER" id="PTHR45436:SF1">
    <property type="entry name" value="SENSOR PROTEIN QSEC"/>
    <property type="match status" value="1"/>
</dbReference>
<evidence type="ECO:0000256" key="2">
    <source>
        <dbReference type="ARBA" id="ARBA00004370"/>
    </source>
</evidence>
<evidence type="ECO:0000259" key="12">
    <source>
        <dbReference type="PROSITE" id="PS50885"/>
    </source>
</evidence>
<dbReference type="InterPro" id="IPR003661">
    <property type="entry name" value="HisK_dim/P_dom"/>
</dbReference>
<dbReference type="InterPro" id="IPR036097">
    <property type="entry name" value="HisK_dim/P_sf"/>
</dbReference>
<dbReference type="CDD" id="cd00075">
    <property type="entry name" value="HATPase"/>
    <property type="match status" value="1"/>
</dbReference>
<protein>
    <recommendedName>
        <fullName evidence="3">histidine kinase</fullName>
        <ecNumber evidence="3">2.7.13.3</ecNumber>
    </recommendedName>
</protein>
<dbReference type="EC" id="2.7.13.3" evidence="3"/>
<dbReference type="Pfam" id="PF02518">
    <property type="entry name" value="HATPase_c"/>
    <property type="match status" value="1"/>
</dbReference>
<dbReference type="PROSITE" id="PS50109">
    <property type="entry name" value="HIS_KIN"/>
    <property type="match status" value="1"/>
</dbReference>
<accession>A0ABT2LR72</accession>
<organism evidence="13 14">
    <name type="scientific">Chelativorans salis</name>
    <dbReference type="NCBI Taxonomy" id="2978478"/>
    <lineage>
        <taxon>Bacteria</taxon>
        <taxon>Pseudomonadati</taxon>
        <taxon>Pseudomonadota</taxon>
        <taxon>Alphaproteobacteria</taxon>
        <taxon>Hyphomicrobiales</taxon>
        <taxon>Phyllobacteriaceae</taxon>
        <taxon>Chelativorans</taxon>
    </lineage>
</organism>
<dbReference type="PANTHER" id="PTHR45436">
    <property type="entry name" value="SENSOR HISTIDINE KINASE YKOH"/>
    <property type="match status" value="1"/>
</dbReference>
<dbReference type="Proteomes" id="UP001320831">
    <property type="component" value="Unassembled WGS sequence"/>
</dbReference>
<feature type="transmembrane region" description="Helical" evidence="10">
    <location>
        <begin position="167"/>
        <end position="190"/>
    </location>
</feature>
<dbReference type="InterPro" id="IPR036890">
    <property type="entry name" value="HATPase_C_sf"/>
</dbReference>